<keyword evidence="2" id="KW-0472">Membrane</keyword>
<evidence type="ECO:0000256" key="1">
    <source>
        <dbReference type="SAM" id="MobiDB-lite"/>
    </source>
</evidence>
<evidence type="ECO:0000313" key="4">
    <source>
        <dbReference type="Proteomes" id="UP000651271"/>
    </source>
</evidence>
<reference evidence="3 4" key="1">
    <citation type="submission" date="2020-08" db="EMBL/GenBank/DDBJ databases">
        <title>Sphingobacterium sp. DN04309 isolated from aquaculture water.</title>
        <authorList>
            <person name="Zhang M."/>
        </authorList>
    </citation>
    <scope>NUCLEOTIDE SEQUENCE [LARGE SCALE GENOMIC DNA]</scope>
    <source>
        <strain evidence="3 4">DN04309</strain>
    </source>
</reference>
<gene>
    <name evidence="3" type="ORF">H8B04_02355</name>
</gene>
<comment type="caution">
    <text evidence="3">The sequence shown here is derived from an EMBL/GenBank/DDBJ whole genome shotgun (WGS) entry which is preliminary data.</text>
</comment>
<dbReference type="SUPFAM" id="SSF53822">
    <property type="entry name" value="Periplasmic binding protein-like I"/>
    <property type="match status" value="1"/>
</dbReference>
<dbReference type="Gene3D" id="3.40.50.2300">
    <property type="match status" value="2"/>
</dbReference>
<proteinExistence type="predicted"/>
<protein>
    <recommendedName>
        <fullName evidence="5">Amino acid ABC transporter substrate-binding protein</fullName>
    </recommendedName>
</protein>
<feature type="compositionally biased region" description="Basic and acidic residues" evidence="1">
    <location>
        <begin position="61"/>
        <end position="74"/>
    </location>
</feature>
<keyword evidence="2" id="KW-0812">Transmembrane</keyword>
<accession>A0ABR7YAT4</accession>
<evidence type="ECO:0008006" key="5">
    <source>
        <dbReference type="Google" id="ProtNLM"/>
    </source>
</evidence>
<dbReference type="InterPro" id="IPR028082">
    <property type="entry name" value="Peripla_BP_I"/>
</dbReference>
<organism evidence="3 4">
    <name type="scientific">Sphingobacterium litopenaei</name>
    <dbReference type="NCBI Taxonomy" id="2763500"/>
    <lineage>
        <taxon>Bacteria</taxon>
        <taxon>Pseudomonadati</taxon>
        <taxon>Bacteroidota</taxon>
        <taxon>Sphingobacteriia</taxon>
        <taxon>Sphingobacteriales</taxon>
        <taxon>Sphingobacteriaceae</taxon>
        <taxon>Sphingobacterium</taxon>
    </lineage>
</organism>
<evidence type="ECO:0000313" key="3">
    <source>
        <dbReference type="EMBL" id="MBD1428418.1"/>
    </source>
</evidence>
<keyword evidence="2" id="KW-1133">Transmembrane helix</keyword>
<dbReference type="RefSeq" id="WP_190301324.1">
    <property type="nucleotide sequence ID" value="NZ_JACOIJ010000003.1"/>
</dbReference>
<dbReference type="Proteomes" id="UP000651271">
    <property type="component" value="Unassembled WGS sequence"/>
</dbReference>
<feature type="compositionally biased region" description="Polar residues" evidence="1">
    <location>
        <begin position="45"/>
        <end position="56"/>
    </location>
</feature>
<sequence>MTSVQNHQQQLSGNKKLRKSYFIYAVSLLLGVSACAPKSTVLRAPSNTGQVSSADTNAAKVAEEKSAAEEKAASEKEKKIAAERSIALLLPFQLDNINALGVQENDVKRSALALDFYQGFQLGLQEISKNSKPYKLKVIDSKDNAYFNSTLATSEEIEQSGIIVGPVYPIEIKAFGNNLINKDKLIINPLAASPASEFGLQNLVTITPSIKSHTNGIAKRVANDFMTGDIIIIYNTPDNDSRQFLNGMLSAIKEQKPNVNIISVSTLAQLNEKLSQTGSNLVVSGTTDKTQLNNLISNLSRKNAESFYSIKLYGHPLWDRFDFSNHSNFYSLHPIITTESNFKAWTNTARNFRESYRQKFGVLPSDQSYKGYDVAVYFGKLIDRYGVNNLKSKLTGESYNGLFNTYKFEYHDNWGFTNEAVNYKEYMHGTFQLQ</sequence>
<dbReference type="EMBL" id="JACOIJ010000003">
    <property type="protein sequence ID" value="MBD1428418.1"/>
    <property type="molecule type" value="Genomic_DNA"/>
</dbReference>
<keyword evidence="4" id="KW-1185">Reference proteome</keyword>
<evidence type="ECO:0000256" key="2">
    <source>
        <dbReference type="SAM" id="Phobius"/>
    </source>
</evidence>
<name>A0ABR7YAT4_9SPHI</name>
<feature type="region of interest" description="Disordered" evidence="1">
    <location>
        <begin position="45"/>
        <end position="74"/>
    </location>
</feature>
<feature type="transmembrane region" description="Helical" evidence="2">
    <location>
        <begin position="21"/>
        <end position="42"/>
    </location>
</feature>